<name>A0A226D945_FOLCA</name>
<reference evidence="3 4" key="1">
    <citation type="submission" date="2015-12" db="EMBL/GenBank/DDBJ databases">
        <title>The genome of Folsomia candida.</title>
        <authorList>
            <person name="Faddeeva A."/>
            <person name="Derks M.F."/>
            <person name="Anvar Y."/>
            <person name="Smit S."/>
            <person name="Van Straalen N."/>
            <person name="Roelofs D."/>
        </authorList>
    </citation>
    <scope>NUCLEOTIDE SEQUENCE [LARGE SCALE GENOMIC DNA]</scope>
    <source>
        <strain evidence="3 4">VU population</strain>
        <tissue evidence="3">Whole body</tissue>
    </source>
</reference>
<keyword evidence="4" id="KW-1185">Reference proteome</keyword>
<keyword evidence="2" id="KW-0732">Signal</keyword>
<sequence>MGLTTGLLVFVTGCALVTLATASSSPDTMEVQYFNVSVYNLPNRDTMPGDLSDPYVIIRNGAGVRVYESGYYENRVNATFYGVNFNVVPNERYEIDFRDHDDISGDEACGSVYVQGDNLVGDIHRLSNPTGGLVVFRWRSVTDPPTTTTEMTTTTTPTTTTPTTTTPTTTTTSCPCCTREYIMSQCASF</sequence>
<evidence type="ECO:0000313" key="4">
    <source>
        <dbReference type="Proteomes" id="UP000198287"/>
    </source>
</evidence>
<organism evidence="3 4">
    <name type="scientific">Folsomia candida</name>
    <name type="common">Springtail</name>
    <dbReference type="NCBI Taxonomy" id="158441"/>
    <lineage>
        <taxon>Eukaryota</taxon>
        <taxon>Metazoa</taxon>
        <taxon>Ecdysozoa</taxon>
        <taxon>Arthropoda</taxon>
        <taxon>Hexapoda</taxon>
        <taxon>Collembola</taxon>
        <taxon>Entomobryomorpha</taxon>
        <taxon>Isotomoidea</taxon>
        <taxon>Isotomidae</taxon>
        <taxon>Proisotominae</taxon>
        <taxon>Folsomia</taxon>
    </lineage>
</organism>
<proteinExistence type="predicted"/>
<evidence type="ECO:0000256" key="1">
    <source>
        <dbReference type="SAM" id="MobiDB-lite"/>
    </source>
</evidence>
<dbReference type="EMBL" id="LNIX01000029">
    <property type="protein sequence ID" value="OXA41374.1"/>
    <property type="molecule type" value="Genomic_DNA"/>
</dbReference>
<feature type="chain" id="PRO_5012149561" evidence="2">
    <location>
        <begin position="23"/>
        <end position="189"/>
    </location>
</feature>
<dbReference type="CDD" id="cd00030">
    <property type="entry name" value="C2"/>
    <property type="match status" value="1"/>
</dbReference>
<protein>
    <submittedName>
        <fullName evidence="3">Uncharacterized protein</fullName>
    </submittedName>
</protein>
<accession>A0A226D945</accession>
<dbReference type="Proteomes" id="UP000198287">
    <property type="component" value="Unassembled WGS sequence"/>
</dbReference>
<comment type="caution">
    <text evidence="3">The sequence shown here is derived from an EMBL/GenBank/DDBJ whole genome shotgun (WGS) entry which is preliminary data.</text>
</comment>
<evidence type="ECO:0000256" key="2">
    <source>
        <dbReference type="SAM" id="SignalP"/>
    </source>
</evidence>
<evidence type="ECO:0000313" key="3">
    <source>
        <dbReference type="EMBL" id="OXA41374.1"/>
    </source>
</evidence>
<gene>
    <name evidence="3" type="ORF">Fcan01_23758</name>
</gene>
<feature type="region of interest" description="Disordered" evidence="1">
    <location>
        <begin position="144"/>
        <end position="169"/>
    </location>
</feature>
<dbReference type="InterPro" id="IPR035892">
    <property type="entry name" value="C2_domain_sf"/>
</dbReference>
<dbReference type="SUPFAM" id="SSF49562">
    <property type="entry name" value="C2 domain (Calcium/lipid-binding domain, CaLB)"/>
    <property type="match status" value="1"/>
</dbReference>
<dbReference type="AlphaFoldDB" id="A0A226D945"/>
<feature type="signal peptide" evidence="2">
    <location>
        <begin position="1"/>
        <end position="22"/>
    </location>
</feature>